<dbReference type="InterPro" id="IPR028238">
    <property type="entry name" value="Ntox46"/>
</dbReference>
<evidence type="ECO:0000313" key="2">
    <source>
        <dbReference type="EMBL" id="SFV18118.1"/>
    </source>
</evidence>
<dbReference type="Pfam" id="PF15538">
    <property type="entry name" value="Ntox46"/>
    <property type="match status" value="1"/>
</dbReference>
<organism evidence="2 3">
    <name type="scientific">Pseudoduganella namucuonensis</name>
    <dbReference type="NCBI Taxonomy" id="1035707"/>
    <lineage>
        <taxon>Bacteria</taxon>
        <taxon>Pseudomonadati</taxon>
        <taxon>Pseudomonadota</taxon>
        <taxon>Betaproteobacteria</taxon>
        <taxon>Burkholderiales</taxon>
        <taxon>Oxalobacteraceae</taxon>
        <taxon>Telluria group</taxon>
        <taxon>Pseudoduganella</taxon>
    </lineage>
</organism>
<dbReference type="EMBL" id="FPBO01000098">
    <property type="protein sequence ID" value="SFV18118.1"/>
    <property type="molecule type" value="Genomic_DNA"/>
</dbReference>
<dbReference type="AlphaFoldDB" id="A0A1I7M865"/>
<proteinExistence type="predicted"/>
<reference evidence="3" key="1">
    <citation type="submission" date="2016-10" db="EMBL/GenBank/DDBJ databases">
        <authorList>
            <person name="Varghese N."/>
            <person name="Submissions S."/>
        </authorList>
    </citation>
    <scope>NUCLEOTIDE SEQUENCE [LARGE SCALE GENOMIC DNA]</scope>
    <source>
        <strain evidence="3">CGMCC 1.11014</strain>
    </source>
</reference>
<feature type="domain" description="Bacterial toxin 46" evidence="1">
    <location>
        <begin position="413"/>
        <end position="569"/>
    </location>
</feature>
<name>A0A1I7M865_9BURK</name>
<dbReference type="STRING" id="1035707.SAMN05216552_10981"/>
<evidence type="ECO:0000313" key="3">
    <source>
        <dbReference type="Proteomes" id="UP000199391"/>
    </source>
</evidence>
<accession>A0A1I7M865</accession>
<dbReference type="OrthoDB" id="9807902at2"/>
<dbReference type="RefSeq" id="WP_093561682.1">
    <property type="nucleotide sequence ID" value="NZ_FPBO01000098.1"/>
</dbReference>
<protein>
    <submittedName>
        <fullName evidence="2">Toxin 46</fullName>
    </submittedName>
</protein>
<keyword evidence="3" id="KW-1185">Reference proteome</keyword>
<dbReference type="Proteomes" id="UP000199391">
    <property type="component" value="Unassembled WGS sequence"/>
</dbReference>
<sequence>MAAPSSAAVDTGGDISGYLNNTTGAAAAIARGAVPQSSFQWEPVASGAQPWAYDIAQTLHQRTLANDPGVTYWAGKSIDDIAMEIQRGASGQGAYFGRGELLQGTFGGDSITGKDGTKSYFGNSTATGGAGINVAQAFGFGGLDFSDLSGGGPDYLGMLNAYDAANVGGAGTGSWNATSYASTSTTVGFGGSYGAATGDVVDFRSVAEANGSYPSSGLTDYMGKIVPYTTTYNTETGYWQQFTNDDFIINSIKLAPQDLSSGGLTKGQLNAIIAAGQDVDAIGPDFSGGLSTNAPQALNSDDWSAGPPQMRSPIQLAHEAKGIIDGIFSPAGWRGIYRAVNNFLADTSFGSAPTVPLTPAERSAAKNTALSLVAFLAKETEPVMIFSMPGTGAVGRTGANTIDVAVIDAAALRRSYLNDKFGRTGDVNLDINMRGRQETVTNFFKSQGVPEANIPSYMTGIDLTQPVSLQSFGAGKPLYQFQTPGAPQGNWYSFSPSVQPTELGISPLGFNRATQTVEPKILNPYVTTGPVTMLRSTSAAVNDFWSVSGQSYPTVGGARQLFSNQRPLFVPRNN</sequence>
<gene>
    <name evidence="2" type="ORF">SAMN05216552_10981</name>
</gene>
<evidence type="ECO:0000259" key="1">
    <source>
        <dbReference type="Pfam" id="PF15538"/>
    </source>
</evidence>